<protein>
    <submittedName>
        <fullName evidence="1">Uncharacterized protein</fullName>
    </submittedName>
</protein>
<accession>A0A0A8YKB3</accession>
<reference evidence="1" key="1">
    <citation type="submission" date="2014-09" db="EMBL/GenBank/DDBJ databases">
        <authorList>
            <person name="Magalhaes I.L.F."/>
            <person name="Oliveira U."/>
            <person name="Santos F.R."/>
            <person name="Vidigal T.H.D.A."/>
            <person name="Brescovit A.D."/>
            <person name="Santos A.J."/>
        </authorList>
    </citation>
    <scope>NUCLEOTIDE SEQUENCE</scope>
    <source>
        <tissue evidence="1">Shoot tissue taken approximately 20 cm above the soil surface</tissue>
    </source>
</reference>
<proteinExistence type="predicted"/>
<dbReference type="AlphaFoldDB" id="A0A0A8YKB3"/>
<reference evidence="1" key="2">
    <citation type="journal article" date="2015" name="Data Brief">
        <title>Shoot transcriptome of the giant reed, Arundo donax.</title>
        <authorList>
            <person name="Barrero R.A."/>
            <person name="Guerrero F.D."/>
            <person name="Moolhuijzen P."/>
            <person name="Goolsby J.A."/>
            <person name="Tidwell J."/>
            <person name="Bellgard S.E."/>
            <person name="Bellgard M.I."/>
        </authorList>
    </citation>
    <scope>NUCLEOTIDE SEQUENCE</scope>
    <source>
        <tissue evidence="1">Shoot tissue taken approximately 20 cm above the soil surface</tissue>
    </source>
</reference>
<name>A0A0A8YKB3_ARUDO</name>
<dbReference type="EMBL" id="GBRH01271319">
    <property type="protein sequence ID" value="JAD26576.1"/>
    <property type="molecule type" value="Transcribed_RNA"/>
</dbReference>
<sequence length="42" mass="5030">MRRGGRGNGVWDGVARQWCFRRWGRERKEAAEAMGERRLQRP</sequence>
<evidence type="ECO:0000313" key="1">
    <source>
        <dbReference type="EMBL" id="JAD26576.1"/>
    </source>
</evidence>
<organism evidence="1">
    <name type="scientific">Arundo donax</name>
    <name type="common">Giant reed</name>
    <name type="synonym">Donax arundinaceus</name>
    <dbReference type="NCBI Taxonomy" id="35708"/>
    <lineage>
        <taxon>Eukaryota</taxon>
        <taxon>Viridiplantae</taxon>
        <taxon>Streptophyta</taxon>
        <taxon>Embryophyta</taxon>
        <taxon>Tracheophyta</taxon>
        <taxon>Spermatophyta</taxon>
        <taxon>Magnoliopsida</taxon>
        <taxon>Liliopsida</taxon>
        <taxon>Poales</taxon>
        <taxon>Poaceae</taxon>
        <taxon>PACMAD clade</taxon>
        <taxon>Arundinoideae</taxon>
        <taxon>Arundineae</taxon>
        <taxon>Arundo</taxon>
    </lineage>
</organism>